<dbReference type="AlphaFoldDB" id="A0A0L8I0Y4"/>
<keyword evidence="1" id="KW-0347">Helicase</keyword>
<sequence>MLKIIAQEGNYDSESLRIVSTDIYYALNTDQKHDFDMVVNSVLKQENKALSPSSETSKTYILNTVIYFLRSEKKIVLTTALTGIAGTLMHIGRIFHSKLKVPTRIPLQCNWKRILPVDKHGSRAQIVKATLKTSSVTGSSLKENMRVRNSSGATSATYLSDIGSGQYLFSDPLRNVIRIRPEFVPETSSLSEICKFVFDDLSEHYKIASWLCSRAVIASTNEVVNSVNEYIISNFHEDSRENCSSNKIDDENYYQYPQDFLNNLNPSGLPLHKIKLIQTF</sequence>
<comment type="catalytic activity">
    <reaction evidence="1">
        <text>ATP + H2O = ADP + phosphate + H(+)</text>
        <dbReference type="Rhea" id="RHEA:13065"/>
        <dbReference type="ChEBI" id="CHEBI:15377"/>
        <dbReference type="ChEBI" id="CHEBI:15378"/>
        <dbReference type="ChEBI" id="CHEBI:30616"/>
        <dbReference type="ChEBI" id="CHEBI:43474"/>
        <dbReference type="ChEBI" id="CHEBI:456216"/>
        <dbReference type="EC" id="5.6.2.3"/>
    </reaction>
</comment>
<keyword evidence="1" id="KW-0067">ATP-binding</keyword>
<dbReference type="GO" id="GO:0006281">
    <property type="term" value="P:DNA repair"/>
    <property type="evidence" value="ECO:0007669"/>
    <property type="project" value="UniProtKB-KW"/>
</dbReference>
<name>A0A0L8I0Y4_OCTBM</name>
<keyword evidence="1" id="KW-0378">Hydrolase</keyword>
<dbReference type="GO" id="GO:0016887">
    <property type="term" value="F:ATP hydrolysis activity"/>
    <property type="evidence" value="ECO:0007669"/>
    <property type="project" value="RHEA"/>
</dbReference>
<dbReference type="EMBL" id="KQ416895">
    <property type="protein sequence ID" value="KOF94695.1"/>
    <property type="molecule type" value="Genomic_DNA"/>
</dbReference>
<dbReference type="GO" id="GO:0000723">
    <property type="term" value="P:telomere maintenance"/>
    <property type="evidence" value="ECO:0007669"/>
    <property type="project" value="InterPro"/>
</dbReference>
<evidence type="ECO:0000259" key="2">
    <source>
        <dbReference type="Pfam" id="PF05970"/>
    </source>
</evidence>
<comment type="similarity">
    <text evidence="1">Belongs to the helicase family.</text>
</comment>
<keyword evidence="1" id="KW-0547">Nucleotide-binding</keyword>
<accession>A0A0L8I0Y4</accession>
<keyword evidence="1" id="KW-0227">DNA damage</keyword>
<dbReference type="STRING" id="37653.A0A0L8I0Y4"/>
<dbReference type="GO" id="GO:0043139">
    <property type="term" value="F:5'-3' DNA helicase activity"/>
    <property type="evidence" value="ECO:0007669"/>
    <property type="project" value="UniProtKB-EC"/>
</dbReference>
<protein>
    <recommendedName>
        <fullName evidence="1">ATP-dependent DNA helicase</fullName>
        <ecNumber evidence="1">5.6.2.3</ecNumber>
    </recommendedName>
</protein>
<organism evidence="3">
    <name type="scientific">Octopus bimaculoides</name>
    <name type="common">California two-spotted octopus</name>
    <dbReference type="NCBI Taxonomy" id="37653"/>
    <lineage>
        <taxon>Eukaryota</taxon>
        <taxon>Metazoa</taxon>
        <taxon>Spiralia</taxon>
        <taxon>Lophotrochozoa</taxon>
        <taxon>Mollusca</taxon>
        <taxon>Cephalopoda</taxon>
        <taxon>Coleoidea</taxon>
        <taxon>Octopodiformes</taxon>
        <taxon>Octopoda</taxon>
        <taxon>Incirrata</taxon>
        <taxon>Octopodidae</taxon>
        <taxon>Octopus</taxon>
    </lineage>
</organism>
<reference evidence="3" key="1">
    <citation type="submission" date="2015-07" db="EMBL/GenBank/DDBJ databases">
        <title>MeaNS - Measles Nucleotide Surveillance Program.</title>
        <authorList>
            <person name="Tran T."/>
            <person name="Druce J."/>
        </authorList>
    </citation>
    <scope>NUCLEOTIDE SEQUENCE</scope>
    <source>
        <strain evidence="3">UCB-OBI-ISO-001</strain>
        <tissue evidence="3">Gonad</tissue>
    </source>
</reference>
<dbReference type="Pfam" id="PF05970">
    <property type="entry name" value="PIF1"/>
    <property type="match status" value="1"/>
</dbReference>
<feature type="domain" description="DNA helicase Pif1-like DEAD-box helicase" evidence="2">
    <location>
        <begin position="27"/>
        <end position="104"/>
    </location>
</feature>
<comment type="cofactor">
    <cofactor evidence="1">
        <name>Mg(2+)</name>
        <dbReference type="ChEBI" id="CHEBI:18420"/>
    </cofactor>
</comment>
<keyword evidence="1" id="KW-0233">DNA recombination</keyword>
<proteinExistence type="inferred from homology"/>
<dbReference type="EC" id="5.6.2.3" evidence="1"/>
<gene>
    <name evidence="3" type="ORF">OCBIM_22000925mg</name>
</gene>
<dbReference type="PANTHER" id="PTHR10492">
    <property type="match status" value="1"/>
</dbReference>
<dbReference type="GO" id="GO:0005524">
    <property type="term" value="F:ATP binding"/>
    <property type="evidence" value="ECO:0007669"/>
    <property type="project" value="UniProtKB-KW"/>
</dbReference>
<dbReference type="InterPro" id="IPR010285">
    <property type="entry name" value="DNA_helicase_pif1-like_DEAD"/>
</dbReference>
<dbReference type="GO" id="GO:0006310">
    <property type="term" value="P:DNA recombination"/>
    <property type="evidence" value="ECO:0007669"/>
    <property type="project" value="UniProtKB-KW"/>
</dbReference>
<evidence type="ECO:0000313" key="3">
    <source>
        <dbReference type="EMBL" id="KOF94695.1"/>
    </source>
</evidence>
<keyword evidence="1" id="KW-0234">DNA repair</keyword>
<evidence type="ECO:0000256" key="1">
    <source>
        <dbReference type="RuleBase" id="RU363044"/>
    </source>
</evidence>